<evidence type="ECO:0000256" key="2">
    <source>
        <dbReference type="ARBA" id="ARBA00009604"/>
    </source>
</evidence>
<sequence length="144" mass="15723">RRPLHENDLNGMQILTDAFSKHLIIGDDMFATNIRRIQKGLEQGAANATLCKVNQIGTLTEASETVDFARQNNFAVVMSERSGETEDSILSDISVAFNAGLFKTGGIRGSDRGTNYNRFIEIERELGSSADYAGTRYGEVSISG</sequence>
<comment type="similarity">
    <text evidence="2">Belongs to the enolase family.</text>
</comment>
<reference evidence="7" key="1">
    <citation type="journal article" date="2014" name="Front. Microbiol.">
        <title>High frequency of phylogenetically diverse reductive dehalogenase-homologous genes in deep subseafloor sedimentary metagenomes.</title>
        <authorList>
            <person name="Kawai M."/>
            <person name="Futagami T."/>
            <person name="Toyoda A."/>
            <person name="Takaki Y."/>
            <person name="Nishi S."/>
            <person name="Hori S."/>
            <person name="Arai W."/>
            <person name="Tsubouchi T."/>
            <person name="Morono Y."/>
            <person name="Uchiyama I."/>
            <person name="Ito T."/>
            <person name="Fujiyama A."/>
            <person name="Inagaki F."/>
            <person name="Takami H."/>
        </authorList>
    </citation>
    <scope>NUCLEOTIDE SEQUENCE</scope>
    <source>
        <strain evidence="7">Expedition CK06-06</strain>
    </source>
</reference>
<dbReference type="GO" id="GO:0000015">
    <property type="term" value="C:phosphopyruvate hydratase complex"/>
    <property type="evidence" value="ECO:0007669"/>
    <property type="project" value="InterPro"/>
</dbReference>
<evidence type="ECO:0000256" key="3">
    <source>
        <dbReference type="ARBA" id="ARBA00012058"/>
    </source>
</evidence>
<dbReference type="PANTHER" id="PTHR11902">
    <property type="entry name" value="ENOLASE"/>
    <property type="match status" value="1"/>
</dbReference>
<organism evidence="7">
    <name type="scientific">marine sediment metagenome</name>
    <dbReference type="NCBI Taxonomy" id="412755"/>
    <lineage>
        <taxon>unclassified sequences</taxon>
        <taxon>metagenomes</taxon>
        <taxon>ecological metagenomes</taxon>
    </lineage>
</organism>
<proteinExistence type="inferred from homology"/>
<dbReference type="GO" id="GO:0006096">
    <property type="term" value="P:glycolytic process"/>
    <property type="evidence" value="ECO:0007669"/>
    <property type="project" value="UniProtKB-UniPathway"/>
</dbReference>
<dbReference type="AlphaFoldDB" id="X1BD60"/>
<dbReference type="GO" id="GO:0000287">
    <property type="term" value="F:magnesium ion binding"/>
    <property type="evidence" value="ECO:0007669"/>
    <property type="project" value="InterPro"/>
</dbReference>
<gene>
    <name evidence="7" type="ORF">S01H4_31656</name>
</gene>
<dbReference type="Gene3D" id="3.20.20.120">
    <property type="entry name" value="Enolase-like C-terminal domain"/>
    <property type="match status" value="1"/>
</dbReference>
<dbReference type="EC" id="4.2.1.11" evidence="3"/>
<dbReference type="InterPro" id="IPR020810">
    <property type="entry name" value="Enolase_C"/>
</dbReference>
<accession>X1BD60</accession>
<dbReference type="SMART" id="SM01192">
    <property type="entry name" value="Enolase_C"/>
    <property type="match status" value="1"/>
</dbReference>
<feature type="domain" description="Enolase C-terminal TIM barrel" evidence="6">
    <location>
        <begin position="2"/>
        <end position="138"/>
    </location>
</feature>
<dbReference type="GO" id="GO:0004634">
    <property type="term" value="F:phosphopyruvate hydratase activity"/>
    <property type="evidence" value="ECO:0007669"/>
    <property type="project" value="UniProtKB-EC"/>
</dbReference>
<evidence type="ECO:0000256" key="5">
    <source>
        <dbReference type="ARBA" id="ARBA00023239"/>
    </source>
</evidence>
<keyword evidence="5" id="KW-0456">Lyase</keyword>
<dbReference type="Pfam" id="PF00113">
    <property type="entry name" value="Enolase_C"/>
    <property type="match status" value="1"/>
</dbReference>
<dbReference type="SUPFAM" id="SSF51604">
    <property type="entry name" value="Enolase C-terminal domain-like"/>
    <property type="match status" value="1"/>
</dbReference>
<dbReference type="InterPro" id="IPR000941">
    <property type="entry name" value="Enolase"/>
</dbReference>
<protein>
    <recommendedName>
        <fullName evidence="3">phosphopyruvate hydratase</fullName>
        <ecNumber evidence="3">4.2.1.11</ecNumber>
    </recommendedName>
</protein>
<comment type="pathway">
    <text evidence="1">Carbohydrate degradation; glycolysis; pyruvate from D-glyceraldehyde 3-phosphate: step 4/5.</text>
</comment>
<name>X1BD60_9ZZZZ</name>
<dbReference type="UniPathway" id="UPA00109">
    <property type="reaction ID" value="UER00187"/>
</dbReference>
<evidence type="ECO:0000259" key="6">
    <source>
        <dbReference type="SMART" id="SM01192"/>
    </source>
</evidence>
<dbReference type="InterPro" id="IPR036849">
    <property type="entry name" value="Enolase-like_C_sf"/>
</dbReference>
<dbReference type="PRINTS" id="PR00148">
    <property type="entry name" value="ENOLASE"/>
</dbReference>
<dbReference type="PANTHER" id="PTHR11902:SF1">
    <property type="entry name" value="ENOLASE"/>
    <property type="match status" value="1"/>
</dbReference>
<evidence type="ECO:0000256" key="4">
    <source>
        <dbReference type="ARBA" id="ARBA00023152"/>
    </source>
</evidence>
<dbReference type="EMBL" id="BART01016463">
    <property type="protein sequence ID" value="GAG82038.1"/>
    <property type="molecule type" value="Genomic_DNA"/>
</dbReference>
<keyword evidence="4" id="KW-0324">Glycolysis</keyword>
<comment type="caution">
    <text evidence="7">The sequence shown here is derived from an EMBL/GenBank/DDBJ whole genome shotgun (WGS) entry which is preliminary data.</text>
</comment>
<evidence type="ECO:0000256" key="1">
    <source>
        <dbReference type="ARBA" id="ARBA00005031"/>
    </source>
</evidence>
<feature type="non-terminal residue" evidence="7">
    <location>
        <position position="1"/>
    </location>
</feature>
<evidence type="ECO:0000313" key="7">
    <source>
        <dbReference type="EMBL" id="GAG82038.1"/>
    </source>
</evidence>